<keyword evidence="1" id="KW-1133">Transmembrane helix</keyword>
<proteinExistence type="predicted"/>
<keyword evidence="1" id="KW-0472">Membrane</keyword>
<dbReference type="Proteomes" id="UP000029628">
    <property type="component" value="Unassembled WGS sequence"/>
</dbReference>
<feature type="transmembrane region" description="Helical" evidence="1">
    <location>
        <begin position="41"/>
        <end position="61"/>
    </location>
</feature>
<reference evidence="2 3" key="1">
    <citation type="submission" date="2014-07" db="EMBL/GenBank/DDBJ databases">
        <authorList>
            <person name="McCorrison J."/>
            <person name="Sanka R."/>
            <person name="Torralba M."/>
            <person name="Gillis M."/>
            <person name="Haft D.H."/>
            <person name="Methe B."/>
            <person name="Sutton G."/>
            <person name="Nelson K.E."/>
        </authorList>
    </citation>
    <scope>NUCLEOTIDE SEQUENCE [LARGE SCALE GENOMIC DNA]</scope>
    <source>
        <strain evidence="2 3">DNF00314</strain>
    </source>
</reference>
<keyword evidence="1" id="KW-0812">Transmembrane</keyword>
<name>A0A096ANF3_9FIRM</name>
<accession>A0A096ANF3</accession>
<feature type="transmembrane region" description="Helical" evidence="1">
    <location>
        <begin position="7"/>
        <end position="25"/>
    </location>
</feature>
<protein>
    <recommendedName>
        <fullName evidence="4">DUF1294 domain-containing protein</fullName>
    </recommendedName>
</protein>
<dbReference type="eggNOG" id="COG3326">
    <property type="taxonomic scope" value="Bacteria"/>
</dbReference>
<dbReference type="RefSeq" id="WP_038151240.1">
    <property type="nucleotide sequence ID" value="NZ_JRNT01000005.1"/>
</dbReference>
<dbReference type="Pfam" id="PF06961">
    <property type="entry name" value="DUF1294"/>
    <property type="match status" value="1"/>
</dbReference>
<keyword evidence="3" id="KW-1185">Reference proteome</keyword>
<organism evidence="2 3">
    <name type="scientific">Veillonella montpellierensis DNF00314</name>
    <dbReference type="NCBI Taxonomy" id="1401067"/>
    <lineage>
        <taxon>Bacteria</taxon>
        <taxon>Bacillati</taxon>
        <taxon>Bacillota</taxon>
        <taxon>Negativicutes</taxon>
        <taxon>Veillonellales</taxon>
        <taxon>Veillonellaceae</taxon>
        <taxon>Veillonella</taxon>
    </lineage>
</organism>
<dbReference type="EMBL" id="JRNT01000005">
    <property type="protein sequence ID" value="KGF48275.1"/>
    <property type="molecule type" value="Genomic_DNA"/>
</dbReference>
<evidence type="ECO:0000256" key="1">
    <source>
        <dbReference type="SAM" id="Phobius"/>
    </source>
</evidence>
<dbReference type="InterPro" id="IPR010718">
    <property type="entry name" value="DUF1294"/>
</dbReference>
<evidence type="ECO:0000313" key="3">
    <source>
        <dbReference type="Proteomes" id="UP000029628"/>
    </source>
</evidence>
<comment type="caution">
    <text evidence="2">The sequence shown here is derived from an EMBL/GenBank/DDBJ whole genome shotgun (WGS) entry which is preliminary data.</text>
</comment>
<feature type="transmembrane region" description="Helical" evidence="1">
    <location>
        <begin position="73"/>
        <end position="92"/>
    </location>
</feature>
<evidence type="ECO:0008006" key="4">
    <source>
        <dbReference type="Google" id="ProtNLM"/>
    </source>
</evidence>
<gene>
    <name evidence="2" type="ORF">HMPREF0872_01410</name>
</gene>
<sequence>MKTIFDYIVIGICVWNFIVFIMYAIDKRLAITHMNRISEKTLLISAIVLGSIGAIMGMIVFCHKTNKWKFRIIVGVATLVQSFFGGYIFFLYGL</sequence>
<evidence type="ECO:0000313" key="2">
    <source>
        <dbReference type="EMBL" id="KGF48275.1"/>
    </source>
</evidence>
<dbReference type="AlphaFoldDB" id="A0A096ANF3"/>